<feature type="compositionally biased region" description="Acidic residues" evidence="1">
    <location>
        <begin position="125"/>
        <end position="135"/>
    </location>
</feature>
<accession>A0A284QLB1</accession>
<proteinExistence type="predicted"/>
<reference evidence="3" key="1">
    <citation type="journal article" date="2017" name="Nat. Ecol. Evol.">
        <title>Genome expansion and lineage-specific genetic innovations in the forest pathogenic fungi Armillaria.</title>
        <authorList>
            <person name="Sipos G."/>
            <person name="Prasanna A.N."/>
            <person name="Walter M.C."/>
            <person name="O'Connor E."/>
            <person name="Balint B."/>
            <person name="Krizsan K."/>
            <person name="Kiss B."/>
            <person name="Hess J."/>
            <person name="Varga T."/>
            <person name="Slot J."/>
            <person name="Riley R."/>
            <person name="Boka B."/>
            <person name="Rigling D."/>
            <person name="Barry K."/>
            <person name="Lee J."/>
            <person name="Mihaltcheva S."/>
            <person name="LaButti K."/>
            <person name="Lipzen A."/>
            <person name="Waldron R."/>
            <person name="Moloney N.M."/>
            <person name="Sperisen C."/>
            <person name="Kredics L."/>
            <person name="Vagvoelgyi C."/>
            <person name="Patrignani A."/>
            <person name="Fitzpatrick D."/>
            <person name="Nagy I."/>
            <person name="Doyle S."/>
            <person name="Anderson J.B."/>
            <person name="Grigoriev I.V."/>
            <person name="Gueldener U."/>
            <person name="Muensterkoetter M."/>
            <person name="Nagy L.G."/>
        </authorList>
    </citation>
    <scope>NUCLEOTIDE SEQUENCE [LARGE SCALE GENOMIC DNA]</scope>
    <source>
        <strain evidence="3">C18/9</strain>
    </source>
</reference>
<sequence length="135" mass="15930">MTSYLKYIGLFLVHLCMQMGPEYRFLEPPAAEDHLNEALQRLILNQIIEMEKDIDLNTINFRETPELRRADLQKMAVPFRPSVGQPVNPPTLRRRARDGQQRDQHQFMARFLRHIAEPRKRRKDDDDDDDDDGGD</sequence>
<evidence type="ECO:0000313" key="3">
    <source>
        <dbReference type="Proteomes" id="UP000219338"/>
    </source>
</evidence>
<dbReference type="OMA" id="YRFLEPP"/>
<name>A0A284QLB1_ARMOS</name>
<dbReference type="AlphaFoldDB" id="A0A284QLB1"/>
<dbReference type="EMBL" id="FUEG01000001">
    <property type="protein sequence ID" value="SJK97233.1"/>
    <property type="molecule type" value="Genomic_DNA"/>
</dbReference>
<gene>
    <name evidence="2" type="ORF">ARMOST_00484</name>
</gene>
<organism evidence="2 3">
    <name type="scientific">Armillaria ostoyae</name>
    <name type="common">Armillaria root rot fungus</name>
    <dbReference type="NCBI Taxonomy" id="47428"/>
    <lineage>
        <taxon>Eukaryota</taxon>
        <taxon>Fungi</taxon>
        <taxon>Dikarya</taxon>
        <taxon>Basidiomycota</taxon>
        <taxon>Agaricomycotina</taxon>
        <taxon>Agaricomycetes</taxon>
        <taxon>Agaricomycetidae</taxon>
        <taxon>Agaricales</taxon>
        <taxon>Marasmiineae</taxon>
        <taxon>Physalacriaceae</taxon>
        <taxon>Armillaria</taxon>
    </lineage>
</organism>
<evidence type="ECO:0000256" key="1">
    <source>
        <dbReference type="SAM" id="MobiDB-lite"/>
    </source>
</evidence>
<dbReference type="Proteomes" id="UP000219338">
    <property type="component" value="Unassembled WGS sequence"/>
</dbReference>
<keyword evidence="3" id="KW-1185">Reference proteome</keyword>
<dbReference type="OrthoDB" id="3029524at2759"/>
<feature type="region of interest" description="Disordered" evidence="1">
    <location>
        <begin position="78"/>
        <end position="135"/>
    </location>
</feature>
<evidence type="ECO:0000313" key="2">
    <source>
        <dbReference type="EMBL" id="SJK97233.1"/>
    </source>
</evidence>
<protein>
    <submittedName>
        <fullName evidence="2">Uncharacterized protein</fullName>
    </submittedName>
</protein>